<evidence type="ECO:0000313" key="1">
    <source>
        <dbReference type="EMBL" id="AFO49062.1"/>
    </source>
</evidence>
<proteinExistence type="predicted"/>
<dbReference type="AlphaFoldDB" id="I7BY39"/>
<dbReference type="Pfam" id="PF12532">
    <property type="entry name" value="DUF3732"/>
    <property type="match status" value="1"/>
</dbReference>
<protein>
    <submittedName>
        <fullName evidence="1">Uncharacterized protein</fullName>
    </submittedName>
</protein>
<gene>
    <name evidence="1" type="ordered locus">T1E_3225</name>
</gene>
<sequence>MYFPSKDEGEEFEAENFRAEGTRGVELRDDIDAVSNMFTQPAKFCDDTARETVVMPQIIVCDHADRLDLGLNYNFKDLCGRNGDTVGLLRTD</sequence>
<dbReference type="EMBL" id="CP003734">
    <property type="protein sequence ID" value="AFO49062.1"/>
    <property type="molecule type" value="Genomic_DNA"/>
</dbReference>
<organism evidence="1 2">
    <name type="scientific">Pseudomonas putida (strain DOT-T1E)</name>
    <dbReference type="NCBI Taxonomy" id="1196325"/>
    <lineage>
        <taxon>Bacteria</taxon>
        <taxon>Pseudomonadati</taxon>
        <taxon>Pseudomonadota</taxon>
        <taxon>Gammaproteobacteria</taxon>
        <taxon>Pseudomonadales</taxon>
        <taxon>Pseudomonadaceae</taxon>
        <taxon>Pseudomonas</taxon>
    </lineage>
</organism>
<reference evidence="2" key="1">
    <citation type="journal article" date="2013" name="Microb. Biotechnol.">
        <title>Metabolic potential of the organic-solvent tolerant Pseudomonas putida DOT-T1E deduced from its annotated genome.</title>
        <authorList>
            <person name="Udaondo Z."/>
            <person name="Molina L."/>
            <person name="Daniels C."/>
            <person name="Gomez M.J."/>
            <person name="Molina-Henares M.A."/>
            <person name="Matilla M.A."/>
            <person name="Roca A."/>
            <person name="Fernandez M."/>
            <person name="Duque E."/>
            <person name="Segura A."/>
            <person name="Ramos J.L."/>
        </authorList>
    </citation>
    <scope>NUCLEOTIDE SEQUENCE [LARGE SCALE GENOMIC DNA]</scope>
    <source>
        <strain evidence="2">DOT-T1E</strain>
    </source>
</reference>
<evidence type="ECO:0000313" key="2">
    <source>
        <dbReference type="Proteomes" id="UP000006503"/>
    </source>
</evidence>
<dbReference type="PATRIC" id="fig|1196325.3.peg.3192"/>
<dbReference type="HOGENOM" id="CLU_2410973_0_0_6"/>
<name>I7BY39_PSEPT</name>
<dbReference type="InterPro" id="IPR022205">
    <property type="entry name" value="DUF3732"/>
</dbReference>
<accession>I7BY39</accession>
<dbReference type="KEGG" id="ppx:T1E_3225"/>
<dbReference type="Proteomes" id="UP000006503">
    <property type="component" value="Chromosome"/>
</dbReference>